<accession>A0A8J3VUI0</accession>
<keyword evidence="5 9" id="KW-1133">Transmembrane helix</keyword>
<dbReference type="Proteomes" id="UP000642748">
    <property type="component" value="Unassembled WGS sequence"/>
</dbReference>
<proteinExistence type="inferred from homology"/>
<evidence type="ECO:0000313" key="10">
    <source>
        <dbReference type="EMBL" id="GIH18673.1"/>
    </source>
</evidence>
<gene>
    <name evidence="10" type="ORF">Raf01_68450</name>
</gene>
<evidence type="ECO:0000256" key="7">
    <source>
        <dbReference type="ARBA" id="ARBA00043987"/>
    </source>
</evidence>
<feature type="transmembrane region" description="Helical" evidence="9">
    <location>
        <begin position="118"/>
        <end position="135"/>
    </location>
</feature>
<evidence type="ECO:0000256" key="8">
    <source>
        <dbReference type="SAM" id="MobiDB-lite"/>
    </source>
</evidence>
<keyword evidence="4 9" id="KW-0812">Transmembrane</keyword>
<evidence type="ECO:0000256" key="4">
    <source>
        <dbReference type="ARBA" id="ARBA00022692"/>
    </source>
</evidence>
<feature type="compositionally biased region" description="Pro residues" evidence="8">
    <location>
        <begin position="44"/>
        <end position="60"/>
    </location>
</feature>
<feature type="transmembrane region" description="Helical" evidence="9">
    <location>
        <begin position="81"/>
        <end position="106"/>
    </location>
</feature>
<feature type="transmembrane region" description="Helical" evidence="9">
    <location>
        <begin position="147"/>
        <end position="165"/>
    </location>
</feature>
<feature type="compositionally biased region" description="Low complexity" evidence="8">
    <location>
        <begin position="11"/>
        <end position="29"/>
    </location>
</feature>
<dbReference type="NCBIfam" id="NF038066">
    <property type="entry name" value="MptB"/>
    <property type="match status" value="1"/>
</dbReference>
<feature type="transmembrane region" description="Helical" evidence="9">
    <location>
        <begin position="497"/>
        <end position="529"/>
    </location>
</feature>
<dbReference type="EMBL" id="BONZ01000070">
    <property type="protein sequence ID" value="GIH18673.1"/>
    <property type="molecule type" value="Genomic_DNA"/>
</dbReference>
<keyword evidence="11" id="KW-1185">Reference proteome</keyword>
<evidence type="ECO:0008006" key="12">
    <source>
        <dbReference type="Google" id="ProtNLM"/>
    </source>
</evidence>
<feature type="transmembrane region" description="Helical" evidence="9">
    <location>
        <begin position="231"/>
        <end position="254"/>
    </location>
</feature>
<dbReference type="GO" id="GO:0016757">
    <property type="term" value="F:glycosyltransferase activity"/>
    <property type="evidence" value="ECO:0007669"/>
    <property type="project" value="UniProtKB-KW"/>
</dbReference>
<feature type="region of interest" description="Disordered" evidence="8">
    <location>
        <begin position="1"/>
        <end position="78"/>
    </location>
</feature>
<evidence type="ECO:0000256" key="9">
    <source>
        <dbReference type="SAM" id="Phobius"/>
    </source>
</evidence>
<evidence type="ECO:0000313" key="11">
    <source>
        <dbReference type="Proteomes" id="UP000642748"/>
    </source>
</evidence>
<dbReference type="InterPro" id="IPR049829">
    <property type="entry name" value="MptA/B-like"/>
</dbReference>
<protein>
    <recommendedName>
        <fullName evidence="12">Alpha-1,6-mannosyltransferase</fullName>
    </recommendedName>
</protein>
<feature type="transmembrane region" description="Helical" evidence="9">
    <location>
        <begin position="266"/>
        <end position="285"/>
    </location>
</feature>
<dbReference type="GO" id="GO:0016020">
    <property type="term" value="C:membrane"/>
    <property type="evidence" value="ECO:0007669"/>
    <property type="project" value="UniProtKB-SubCell"/>
</dbReference>
<feature type="transmembrane region" description="Helical" evidence="9">
    <location>
        <begin position="564"/>
        <end position="582"/>
    </location>
</feature>
<name>A0A8J3VUI0_9ACTN</name>
<comment type="similarity">
    <text evidence="7">Belongs to the MptA/B family.</text>
</comment>
<evidence type="ECO:0000256" key="5">
    <source>
        <dbReference type="ARBA" id="ARBA00022989"/>
    </source>
</evidence>
<sequence>MVDPPPHQARDTPGGTRTPTGTAPSATSDPRPPDIDRPHASTPRTPPSDQPVPAPQPPVPCASAQSARPGAWRQAAGRTKAAVTGTTGLGALGLIGAAQLTAASYLARGAHPRGVPTVTVWLLGTILLGAAWLGLGRRLDRLPTRRLLVIGLSWVATLAASAPLASRDGYAYACQGALVAHRVSPYTHGIAALPCQWLHAVPELWWRTPAPYGPLWLLLSGGAAAGSGGHLGVAIALLRVIALAGVALIAWAGHRLAVRLGVDPRRAAWLGVLSPLVLVHAVSGVHNDALLAGFVVAGFAVAIRPGSAGGIGPAAAGRAVPGRAVPGRALLGQAGAGQAAAGQVAAGRATAWWVAASRAVAAGALLGLAVGVKATVLVVLPFVVLLAAGDRRWWEIARTALATCLGLAAGYAVFAVPSGYGLGWLGALRGTTDLIQWTSLPTGLGMTAGYLARALGRPDLATPALAAARVAGLLVLAAILVALWLRARSRVAQPRSVVAAAGAAMVATVLLAPVAFPWYLLAPLAVLAYSVSTDRVRYRLGLAAAVLALFVLPDGSGLAALTKLPGALLDTVVIVTVLVVVLRHRAGRATPTATEW</sequence>
<evidence type="ECO:0000256" key="6">
    <source>
        <dbReference type="ARBA" id="ARBA00023136"/>
    </source>
</evidence>
<evidence type="ECO:0000256" key="3">
    <source>
        <dbReference type="ARBA" id="ARBA00022679"/>
    </source>
</evidence>
<reference evidence="10" key="1">
    <citation type="submission" date="2021-01" db="EMBL/GenBank/DDBJ databases">
        <title>Whole genome shotgun sequence of Rugosimonospora africana NBRC 104875.</title>
        <authorList>
            <person name="Komaki H."/>
            <person name="Tamura T."/>
        </authorList>
    </citation>
    <scope>NUCLEOTIDE SEQUENCE</scope>
    <source>
        <strain evidence="10">NBRC 104875</strain>
    </source>
</reference>
<comment type="caution">
    <text evidence="10">The sequence shown here is derived from an EMBL/GenBank/DDBJ whole genome shotgun (WGS) entry which is preliminary data.</text>
</comment>
<organism evidence="10 11">
    <name type="scientific">Rugosimonospora africana</name>
    <dbReference type="NCBI Taxonomy" id="556532"/>
    <lineage>
        <taxon>Bacteria</taxon>
        <taxon>Bacillati</taxon>
        <taxon>Actinomycetota</taxon>
        <taxon>Actinomycetes</taxon>
        <taxon>Micromonosporales</taxon>
        <taxon>Micromonosporaceae</taxon>
        <taxon>Rugosimonospora</taxon>
    </lineage>
</organism>
<feature type="transmembrane region" description="Helical" evidence="9">
    <location>
        <begin position="400"/>
        <end position="422"/>
    </location>
</feature>
<comment type="subcellular location">
    <subcellularLocation>
        <location evidence="1">Membrane</location>
        <topology evidence="1">Multi-pass membrane protein</topology>
    </subcellularLocation>
</comment>
<keyword evidence="2" id="KW-0328">Glycosyltransferase</keyword>
<dbReference type="Pfam" id="PF26314">
    <property type="entry name" value="MptA_B_family"/>
    <property type="match status" value="1"/>
</dbReference>
<keyword evidence="3" id="KW-0808">Transferase</keyword>
<feature type="transmembrane region" description="Helical" evidence="9">
    <location>
        <begin position="360"/>
        <end position="388"/>
    </location>
</feature>
<dbReference type="RefSeq" id="WP_203922177.1">
    <property type="nucleotide sequence ID" value="NZ_BONZ01000070.1"/>
</dbReference>
<evidence type="ECO:0000256" key="1">
    <source>
        <dbReference type="ARBA" id="ARBA00004141"/>
    </source>
</evidence>
<feature type="transmembrane region" description="Helical" evidence="9">
    <location>
        <begin position="464"/>
        <end position="485"/>
    </location>
</feature>
<dbReference type="AlphaFoldDB" id="A0A8J3VUI0"/>
<evidence type="ECO:0000256" key="2">
    <source>
        <dbReference type="ARBA" id="ARBA00022676"/>
    </source>
</evidence>
<keyword evidence="6 9" id="KW-0472">Membrane</keyword>